<sequence length="451" mass="51143">MPMPVPNNNHMPLLPALHGSQESVTLAPIWPENANHGFPRDNWSVSHQASAPAPQHMSQSPHGSELRTFPLQDVQEACLLKYYVEEIGHWLDLADEDRHFQLVVPVRARSQPHLLNSIFAVAARHLCRMPQYRTAQGIEYMGQLLPHLDKHSAVEYTLKCIPALRNFHEAHDDEYRDSIIATAVILRQLEEIDDEDDGSQHPDRLSTLGPHSTSEQINFLPIIDSVLRSPPSQTLFGRRSLIRAAYWMALRQEIYHSFTRRQAPQLILASDYWPTASNANKAVMHTVQVVRWLWGDGTEQEWKRLVKQQDHVEQDVLESFRPIFRKQPDRTRGEIFPTVWYASNIEVTSNQQAMMAKSVLLAENPALKGQSASRSSVRQAESDVRALILELCGAALCPPASPPAILNAAFVIQMYGDFFTDPYERQALGVIVAKYRATNAWPSQKLTEMFG</sequence>
<dbReference type="GO" id="GO:0000976">
    <property type="term" value="F:transcription cis-regulatory region binding"/>
    <property type="evidence" value="ECO:0007669"/>
    <property type="project" value="TreeGrafter"/>
</dbReference>
<evidence type="ECO:0000256" key="2">
    <source>
        <dbReference type="SAM" id="MobiDB-lite"/>
    </source>
</evidence>
<dbReference type="GO" id="GO:0045944">
    <property type="term" value="P:positive regulation of transcription by RNA polymerase II"/>
    <property type="evidence" value="ECO:0007669"/>
    <property type="project" value="TreeGrafter"/>
</dbReference>
<evidence type="ECO:0000313" key="4">
    <source>
        <dbReference type="Proteomes" id="UP000749293"/>
    </source>
</evidence>
<dbReference type="RefSeq" id="XP_035320092.1">
    <property type="nucleotide sequence ID" value="XM_035463828.1"/>
</dbReference>
<dbReference type="GO" id="GO:0005634">
    <property type="term" value="C:nucleus"/>
    <property type="evidence" value="ECO:0007669"/>
    <property type="project" value="TreeGrafter"/>
</dbReference>
<evidence type="ECO:0000313" key="3">
    <source>
        <dbReference type="EMBL" id="KAF4121440.1"/>
    </source>
</evidence>
<evidence type="ECO:0000256" key="1">
    <source>
        <dbReference type="ARBA" id="ARBA00023242"/>
    </source>
</evidence>
<dbReference type="AlphaFoldDB" id="A0A9P4YRJ3"/>
<gene>
    <name evidence="3" type="ORF">GMORB2_1847</name>
</gene>
<name>A0A9P4YRJ3_9HYPO</name>
<dbReference type="Proteomes" id="UP000749293">
    <property type="component" value="Unassembled WGS sequence"/>
</dbReference>
<keyword evidence="4" id="KW-1185">Reference proteome</keyword>
<dbReference type="GeneID" id="55968077"/>
<feature type="region of interest" description="Disordered" evidence="2">
    <location>
        <begin position="193"/>
        <end position="212"/>
    </location>
</feature>
<dbReference type="EMBL" id="JAANYQ010000012">
    <property type="protein sequence ID" value="KAF4121440.1"/>
    <property type="molecule type" value="Genomic_DNA"/>
</dbReference>
<dbReference type="PANTHER" id="PTHR37534">
    <property type="entry name" value="TRANSCRIPTIONAL ACTIVATOR PROTEIN UGA3"/>
    <property type="match status" value="1"/>
</dbReference>
<dbReference type="OrthoDB" id="4525710at2759"/>
<feature type="region of interest" description="Disordered" evidence="2">
    <location>
        <begin position="45"/>
        <end position="65"/>
    </location>
</feature>
<reference evidence="3" key="1">
    <citation type="submission" date="2020-03" db="EMBL/GenBank/DDBJ databases">
        <title>Site-based positive gene gene selection in Geosmithia morbida across the United States reveals a broad range of putative effectors and factors for local host and environmental adapation.</title>
        <authorList>
            <person name="Onufrak A."/>
            <person name="Murdoch R.W."/>
            <person name="Gazis R."/>
            <person name="Huff M."/>
            <person name="Staton M."/>
            <person name="Klingeman W."/>
            <person name="Hadziabdic D."/>
        </authorList>
    </citation>
    <scope>NUCLEOTIDE SEQUENCE</scope>
    <source>
        <strain evidence="3">1262</strain>
    </source>
</reference>
<proteinExistence type="predicted"/>
<dbReference type="PANTHER" id="PTHR37534:SF2">
    <property type="entry name" value="N-ACETYLTRANSFERASE DOMAIN-CONTAINING PROTEIN"/>
    <property type="match status" value="1"/>
</dbReference>
<evidence type="ECO:0008006" key="5">
    <source>
        <dbReference type="Google" id="ProtNLM"/>
    </source>
</evidence>
<comment type="caution">
    <text evidence="3">The sequence shown here is derived from an EMBL/GenBank/DDBJ whole genome shotgun (WGS) entry which is preliminary data.</text>
</comment>
<dbReference type="GO" id="GO:0003700">
    <property type="term" value="F:DNA-binding transcription factor activity"/>
    <property type="evidence" value="ECO:0007669"/>
    <property type="project" value="TreeGrafter"/>
</dbReference>
<protein>
    <recommendedName>
        <fullName evidence="5">ARCA-like protein</fullName>
    </recommendedName>
</protein>
<keyword evidence="1" id="KW-0539">Nucleus</keyword>
<accession>A0A9P4YRJ3</accession>
<organism evidence="3 4">
    <name type="scientific">Geosmithia morbida</name>
    <dbReference type="NCBI Taxonomy" id="1094350"/>
    <lineage>
        <taxon>Eukaryota</taxon>
        <taxon>Fungi</taxon>
        <taxon>Dikarya</taxon>
        <taxon>Ascomycota</taxon>
        <taxon>Pezizomycotina</taxon>
        <taxon>Sordariomycetes</taxon>
        <taxon>Hypocreomycetidae</taxon>
        <taxon>Hypocreales</taxon>
        <taxon>Bionectriaceae</taxon>
        <taxon>Geosmithia</taxon>
    </lineage>
</organism>